<dbReference type="InterPro" id="IPR040442">
    <property type="entry name" value="Pyrv_kinase-like_dom_sf"/>
</dbReference>
<evidence type="ECO:0000256" key="1">
    <source>
        <dbReference type="ARBA" id="ARBA00005568"/>
    </source>
</evidence>
<dbReference type="Proteomes" id="UP000659172">
    <property type="component" value="Unassembled WGS sequence"/>
</dbReference>
<dbReference type="RefSeq" id="WP_176950912.1">
    <property type="nucleotide sequence ID" value="NZ_JABXYK010000010.1"/>
</dbReference>
<evidence type="ECO:0000259" key="4">
    <source>
        <dbReference type="Pfam" id="PF03328"/>
    </source>
</evidence>
<dbReference type="InterPro" id="IPR015813">
    <property type="entry name" value="Pyrv/PenolPyrv_kinase-like_dom"/>
</dbReference>
<dbReference type="PANTHER" id="PTHR30502">
    <property type="entry name" value="2-KETO-3-DEOXY-L-RHAMNONATE ALDOLASE"/>
    <property type="match status" value="1"/>
</dbReference>
<accession>A0ABX2QGP6</accession>
<protein>
    <submittedName>
        <fullName evidence="5">Aldolase</fullName>
    </submittedName>
</protein>
<feature type="domain" description="HpcH/HpaI aldolase/citrate lyase" evidence="4">
    <location>
        <begin position="31"/>
        <end position="244"/>
    </location>
</feature>
<gene>
    <name evidence="5" type="ORF">HV823_16970</name>
</gene>
<name>A0ABX2QGP6_9HYPH</name>
<evidence type="ECO:0000256" key="3">
    <source>
        <dbReference type="ARBA" id="ARBA00023239"/>
    </source>
</evidence>
<comment type="caution">
    <text evidence="5">The sequence shown here is derived from an EMBL/GenBank/DDBJ whole genome shotgun (WGS) entry which is preliminary data.</text>
</comment>
<evidence type="ECO:0000256" key="2">
    <source>
        <dbReference type="ARBA" id="ARBA00022723"/>
    </source>
</evidence>
<dbReference type="InterPro" id="IPR050251">
    <property type="entry name" value="HpcH-HpaI_aldolase"/>
</dbReference>
<dbReference type="SUPFAM" id="SSF51621">
    <property type="entry name" value="Phosphoenolpyruvate/pyruvate domain"/>
    <property type="match status" value="1"/>
</dbReference>
<proteinExistence type="inferred from homology"/>
<comment type="similarity">
    <text evidence="1">Belongs to the HpcH/HpaI aldolase family.</text>
</comment>
<keyword evidence="6" id="KW-1185">Reference proteome</keyword>
<reference evidence="5 6" key="1">
    <citation type="submission" date="2020-06" db="EMBL/GenBank/DDBJ databases">
        <title>Rhizobium sp.nov. isolated from the tomato plant.</title>
        <authorList>
            <person name="Thin K.K."/>
            <person name="Zhang X."/>
            <person name="He S."/>
        </authorList>
    </citation>
    <scope>NUCLEOTIDE SEQUENCE [LARGE SCALE GENOMIC DNA]</scope>
    <source>
        <strain evidence="5 6">DBTS2</strain>
    </source>
</reference>
<evidence type="ECO:0000313" key="6">
    <source>
        <dbReference type="Proteomes" id="UP000659172"/>
    </source>
</evidence>
<dbReference type="Gene3D" id="3.20.20.60">
    <property type="entry name" value="Phosphoenolpyruvate-binding domains"/>
    <property type="match status" value="1"/>
</dbReference>
<dbReference type="PANTHER" id="PTHR30502:SF0">
    <property type="entry name" value="PHOSPHOENOLPYRUVATE CARBOXYLASE FAMILY PROTEIN"/>
    <property type="match status" value="1"/>
</dbReference>
<dbReference type="Pfam" id="PF03328">
    <property type="entry name" value="HpcH_HpaI"/>
    <property type="match status" value="1"/>
</dbReference>
<keyword evidence="3" id="KW-0456">Lyase</keyword>
<dbReference type="EMBL" id="JABXYK010000010">
    <property type="protein sequence ID" value="NVP56949.1"/>
    <property type="molecule type" value="Genomic_DNA"/>
</dbReference>
<keyword evidence="2" id="KW-0479">Metal-binding</keyword>
<organism evidence="5 6">
    <name type="scientific">Mycoplana rhizolycopersici</name>
    <dbReference type="NCBI Taxonomy" id="2746702"/>
    <lineage>
        <taxon>Bacteria</taxon>
        <taxon>Pseudomonadati</taxon>
        <taxon>Pseudomonadota</taxon>
        <taxon>Alphaproteobacteria</taxon>
        <taxon>Hyphomicrobiales</taxon>
        <taxon>Rhizobiaceae</taxon>
        <taxon>Mycoplana</taxon>
    </lineage>
</organism>
<sequence>MMDSAFDRYALFRQRCHAGEKVAGTFQKTPSRHVGEILAHSGLDFAVLDAEHAPFGIEAIDEVLAATHPRGFPVLVRVPELRTSLIGACLDAGASGIVIPHVMSAENAADAVAAARFSAGGRGLSPSGRAGDYGARTLADFMAASDEAVNVWCQIEDVEGVANIDSICRVPGVDALFVGRADLMRSLGASTIDDAAVEDAVSGIAAAGTAAGMRLAIHIGRVAEAERFAKLGFTIFICGSDQSLLGKGASDIRQGIDPLK</sequence>
<evidence type="ECO:0000313" key="5">
    <source>
        <dbReference type="EMBL" id="NVP56949.1"/>
    </source>
</evidence>
<dbReference type="InterPro" id="IPR005000">
    <property type="entry name" value="Aldolase/citrate-lyase_domain"/>
</dbReference>